<keyword evidence="13 14" id="KW-0472">Membrane</keyword>
<evidence type="ECO:0000256" key="12">
    <source>
        <dbReference type="ARBA" id="ARBA00023012"/>
    </source>
</evidence>
<keyword evidence="9" id="KW-0418">Kinase</keyword>
<dbReference type="Pfam" id="PF00512">
    <property type="entry name" value="HisKA"/>
    <property type="match status" value="1"/>
</dbReference>
<feature type="domain" description="HAMP" evidence="16">
    <location>
        <begin position="193"/>
        <end position="245"/>
    </location>
</feature>
<evidence type="ECO:0000256" key="1">
    <source>
        <dbReference type="ARBA" id="ARBA00000085"/>
    </source>
</evidence>
<dbReference type="Pfam" id="PF02518">
    <property type="entry name" value="HATPase_c"/>
    <property type="match status" value="1"/>
</dbReference>
<keyword evidence="8" id="KW-0547">Nucleotide-binding</keyword>
<keyword evidence="5" id="KW-0597">Phosphoprotein</keyword>
<dbReference type="AlphaFoldDB" id="A0A127Q127"/>
<evidence type="ECO:0000256" key="10">
    <source>
        <dbReference type="ARBA" id="ARBA00022840"/>
    </source>
</evidence>
<dbReference type="InterPro" id="IPR036097">
    <property type="entry name" value="HisK_dim/P_sf"/>
</dbReference>
<dbReference type="FunFam" id="1.10.287.130:FF:000001">
    <property type="entry name" value="Two-component sensor histidine kinase"/>
    <property type="match status" value="1"/>
</dbReference>
<comment type="catalytic activity">
    <reaction evidence="1">
        <text>ATP + protein L-histidine = ADP + protein N-phospho-L-histidine.</text>
        <dbReference type="EC" id="2.7.13.3"/>
    </reaction>
</comment>
<evidence type="ECO:0000256" key="6">
    <source>
        <dbReference type="ARBA" id="ARBA00022679"/>
    </source>
</evidence>
<dbReference type="SUPFAM" id="SSF47384">
    <property type="entry name" value="Homodimeric domain of signal transducing histidine kinase"/>
    <property type="match status" value="1"/>
</dbReference>
<dbReference type="SMART" id="SM00387">
    <property type="entry name" value="HATPase_c"/>
    <property type="match status" value="1"/>
</dbReference>
<dbReference type="CDD" id="cd00082">
    <property type="entry name" value="HisKA"/>
    <property type="match status" value="1"/>
</dbReference>
<evidence type="ECO:0000259" key="15">
    <source>
        <dbReference type="PROSITE" id="PS50109"/>
    </source>
</evidence>
<evidence type="ECO:0000256" key="7">
    <source>
        <dbReference type="ARBA" id="ARBA00022692"/>
    </source>
</evidence>
<dbReference type="EMBL" id="CP013234">
    <property type="protein sequence ID" value="AMP03724.1"/>
    <property type="molecule type" value="Genomic_DNA"/>
</dbReference>
<accession>A0A127Q127</accession>
<evidence type="ECO:0000256" key="2">
    <source>
        <dbReference type="ARBA" id="ARBA00004429"/>
    </source>
</evidence>
<dbReference type="Pfam" id="PF00672">
    <property type="entry name" value="HAMP"/>
    <property type="match status" value="1"/>
</dbReference>
<dbReference type="CDD" id="cd06225">
    <property type="entry name" value="HAMP"/>
    <property type="match status" value="1"/>
</dbReference>
<dbReference type="KEGG" id="cpra:CPter91_1343"/>
<reference evidence="17 18" key="1">
    <citation type="submission" date="2015-11" db="EMBL/GenBank/DDBJ databases">
        <title>Exploring the genomic traits of fungus-feeding bacterial genus Collimonas.</title>
        <authorList>
            <person name="Song C."/>
            <person name="Schmidt R."/>
            <person name="de Jager V."/>
            <person name="Krzyzanowska D."/>
            <person name="Jongedijk E."/>
            <person name="Cankar K."/>
            <person name="Beekwilder J."/>
            <person name="van Veen A."/>
            <person name="de Boer W."/>
            <person name="van Veen J.A."/>
            <person name="Garbeva P."/>
        </authorList>
    </citation>
    <scope>NUCLEOTIDE SEQUENCE [LARGE SCALE GENOMIC DNA]</scope>
    <source>
        <strain evidence="17 18">Ter91</strain>
    </source>
</reference>
<dbReference type="GO" id="GO:0000155">
    <property type="term" value="F:phosphorelay sensor kinase activity"/>
    <property type="evidence" value="ECO:0007669"/>
    <property type="project" value="InterPro"/>
</dbReference>
<dbReference type="InterPro" id="IPR005467">
    <property type="entry name" value="His_kinase_dom"/>
</dbReference>
<evidence type="ECO:0000259" key="16">
    <source>
        <dbReference type="PROSITE" id="PS50885"/>
    </source>
</evidence>
<comment type="subcellular location">
    <subcellularLocation>
        <location evidence="2">Cell inner membrane</location>
        <topology evidence="2">Multi-pass membrane protein</topology>
    </subcellularLocation>
</comment>
<keyword evidence="4" id="KW-1003">Cell membrane</keyword>
<dbReference type="Proteomes" id="UP000074561">
    <property type="component" value="Chromosome"/>
</dbReference>
<dbReference type="SUPFAM" id="SSF55874">
    <property type="entry name" value="ATPase domain of HSP90 chaperone/DNA topoisomerase II/histidine kinase"/>
    <property type="match status" value="1"/>
</dbReference>
<evidence type="ECO:0000256" key="11">
    <source>
        <dbReference type="ARBA" id="ARBA00022989"/>
    </source>
</evidence>
<dbReference type="InterPro" id="IPR050398">
    <property type="entry name" value="HssS/ArlS-like"/>
</dbReference>
<dbReference type="PROSITE" id="PS50109">
    <property type="entry name" value="HIS_KIN"/>
    <property type="match status" value="1"/>
</dbReference>
<dbReference type="PRINTS" id="PR00344">
    <property type="entry name" value="BCTRLSENSOR"/>
</dbReference>
<feature type="domain" description="Histidine kinase" evidence="15">
    <location>
        <begin position="253"/>
        <end position="468"/>
    </location>
</feature>
<dbReference type="InterPro" id="IPR004358">
    <property type="entry name" value="Sig_transdc_His_kin-like_C"/>
</dbReference>
<dbReference type="InterPro" id="IPR003661">
    <property type="entry name" value="HisK_dim/P_dom"/>
</dbReference>
<evidence type="ECO:0000256" key="5">
    <source>
        <dbReference type="ARBA" id="ARBA00022553"/>
    </source>
</evidence>
<dbReference type="PANTHER" id="PTHR45528">
    <property type="entry name" value="SENSOR HISTIDINE KINASE CPXA"/>
    <property type="match status" value="1"/>
</dbReference>
<gene>
    <name evidence="17" type="ORF">CPter91_1343</name>
</gene>
<keyword evidence="6" id="KW-0808">Transferase</keyword>
<evidence type="ECO:0000256" key="13">
    <source>
        <dbReference type="ARBA" id="ARBA00023136"/>
    </source>
</evidence>
<keyword evidence="12" id="KW-0902">Two-component regulatory system</keyword>
<evidence type="ECO:0000256" key="8">
    <source>
        <dbReference type="ARBA" id="ARBA00022741"/>
    </source>
</evidence>
<keyword evidence="11 14" id="KW-1133">Transmembrane helix</keyword>
<dbReference type="SUPFAM" id="SSF158472">
    <property type="entry name" value="HAMP domain-like"/>
    <property type="match status" value="1"/>
</dbReference>
<keyword evidence="10" id="KW-0067">ATP-binding</keyword>
<dbReference type="SMART" id="SM00388">
    <property type="entry name" value="HisKA"/>
    <property type="match status" value="1"/>
</dbReference>
<organism evidence="17 18">
    <name type="scientific">Collimonas pratensis</name>
    <dbReference type="NCBI Taxonomy" id="279113"/>
    <lineage>
        <taxon>Bacteria</taxon>
        <taxon>Pseudomonadati</taxon>
        <taxon>Pseudomonadota</taxon>
        <taxon>Betaproteobacteria</taxon>
        <taxon>Burkholderiales</taxon>
        <taxon>Oxalobacteraceae</taxon>
        <taxon>Collimonas</taxon>
    </lineage>
</organism>
<evidence type="ECO:0000256" key="9">
    <source>
        <dbReference type="ARBA" id="ARBA00022777"/>
    </source>
</evidence>
<dbReference type="Gene3D" id="1.10.287.130">
    <property type="match status" value="1"/>
</dbReference>
<evidence type="ECO:0000256" key="14">
    <source>
        <dbReference type="SAM" id="Phobius"/>
    </source>
</evidence>
<evidence type="ECO:0000256" key="4">
    <source>
        <dbReference type="ARBA" id="ARBA00022475"/>
    </source>
</evidence>
<dbReference type="PANTHER" id="PTHR45528:SF1">
    <property type="entry name" value="SENSOR HISTIDINE KINASE CPXA"/>
    <property type="match status" value="1"/>
</dbReference>
<dbReference type="SMART" id="SM00304">
    <property type="entry name" value="HAMP"/>
    <property type="match status" value="2"/>
</dbReference>
<dbReference type="PROSITE" id="PS50885">
    <property type="entry name" value="HAMP"/>
    <property type="match status" value="1"/>
</dbReference>
<dbReference type="RefSeq" id="WP_236905945.1">
    <property type="nucleotide sequence ID" value="NZ_CP013234.1"/>
</dbReference>
<evidence type="ECO:0000313" key="17">
    <source>
        <dbReference type="EMBL" id="AMP03724.1"/>
    </source>
</evidence>
<dbReference type="FunFam" id="3.30.565.10:FF:000006">
    <property type="entry name" value="Sensor histidine kinase WalK"/>
    <property type="match status" value="1"/>
</dbReference>
<dbReference type="InterPro" id="IPR003660">
    <property type="entry name" value="HAMP_dom"/>
</dbReference>
<feature type="transmembrane region" description="Helical" evidence="14">
    <location>
        <begin position="174"/>
        <end position="196"/>
    </location>
</feature>
<dbReference type="STRING" id="279113.CPter91_1343"/>
<keyword evidence="7 14" id="KW-0812">Transmembrane</keyword>
<dbReference type="EC" id="2.7.13.3" evidence="3"/>
<sequence>MRLNLPGTSIRLKLFYAMLAMAIAVIIAMSVVARLSFTHDFLGYLNEQAQERMDELMPRLEQSYREHGNWQFMKDNPGIWYAVLRSTRPEYGSDAPSSKSAPSGSDLTGAHLRFTLLDAERRFVIGFRGMQADALLRPLMRDGVIIGWVALTPFESVITAIDQRFQHKQLLAHLLIGLASILFTGFIAIKIANVLLSPLTRLTKATHRLAGGDYSTRVEVATQDEVGRLSADFNQLALTLERNEKMRRDFMADVSHELRTPLGILNGQLEAMEDGLLDTSMDTVRSLQSEVATLNKLVNDLYELSLADAGALTYRKADIDIGALLRASLQSYEDIYREHGLAVAIDLPQQPMLVHADAGRLQQLFKNILENTLRYTDSGGRQNITGKREQQHWLLLFDDSAPGTTEEALPRLFERFFRADASRNRAHGGAGLGLAICQHIVEAHEGSISADASALGGLRLSIRLPVSLI</sequence>
<dbReference type="Gene3D" id="6.10.340.10">
    <property type="match status" value="1"/>
</dbReference>
<dbReference type="GO" id="GO:0005524">
    <property type="term" value="F:ATP binding"/>
    <property type="evidence" value="ECO:0007669"/>
    <property type="project" value="UniProtKB-KW"/>
</dbReference>
<dbReference type="GO" id="GO:0005886">
    <property type="term" value="C:plasma membrane"/>
    <property type="evidence" value="ECO:0007669"/>
    <property type="project" value="UniProtKB-SubCell"/>
</dbReference>
<dbReference type="Gene3D" id="3.30.565.10">
    <property type="entry name" value="Histidine kinase-like ATPase, C-terminal domain"/>
    <property type="match status" value="1"/>
</dbReference>
<dbReference type="InterPro" id="IPR003594">
    <property type="entry name" value="HATPase_dom"/>
</dbReference>
<dbReference type="PATRIC" id="fig|279113.9.peg.1337"/>
<evidence type="ECO:0000256" key="3">
    <source>
        <dbReference type="ARBA" id="ARBA00012438"/>
    </source>
</evidence>
<evidence type="ECO:0000313" key="18">
    <source>
        <dbReference type="Proteomes" id="UP000074561"/>
    </source>
</evidence>
<name>A0A127Q127_9BURK</name>
<feature type="transmembrane region" description="Helical" evidence="14">
    <location>
        <begin position="12"/>
        <end position="37"/>
    </location>
</feature>
<proteinExistence type="predicted"/>
<protein>
    <recommendedName>
        <fullName evidence="3">histidine kinase</fullName>
        <ecNumber evidence="3">2.7.13.3</ecNumber>
    </recommendedName>
</protein>
<dbReference type="InterPro" id="IPR036890">
    <property type="entry name" value="HATPase_C_sf"/>
</dbReference>